<keyword evidence="3" id="KW-1185">Reference proteome</keyword>
<keyword evidence="1" id="KW-0472">Membrane</keyword>
<comment type="caution">
    <text evidence="2">The sequence shown here is derived from an EMBL/GenBank/DDBJ whole genome shotgun (WGS) entry which is preliminary data.</text>
</comment>
<keyword evidence="1" id="KW-1133">Transmembrane helix</keyword>
<dbReference type="AlphaFoldDB" id="A0A0A0F161"/>
<organism evidence="2 3">
    <name type="scientific">Lysobacter daejeonensis GH1-9</name>
    <dbReference type="NCBI Taxonomy" id="1385517"/>
    <lineage>
        <taxon>Bacteria</taxon>
        <taxon>Pseudomonadati</taxon>
        <taxon>Pseudomonadota</taxon>
        <taxon>Gammaproteobacteria</taxon>
        <taxon>Lysobacterales</taxon>
        <taxon>Lysobacteraceae</taxon>
        <taxon>Aerolutibacter</taxon>
    </lineage>
</organism>
<accession>A0A0A0F161</accession>
<sequence length="131" mass="14368">MTLAGKSVLAWLVILVLAVANGALREAFLVPHLGKHYGLLLSGFLLSVFIFLTAFLTLPWLRANTPRQLIGIGVGWLALTLAFELAFGRVQGKPWPVIFEAYMFKDGNLWSVVLLATLTAPYITAKLRGMV</sequence>
<evidence type="ECO:0000313" key="2">
    <source>
        <dbReference type="EMBL" id="KGM56295.1"/>
    </source>
</evidence>
<dbReference type="Proteomes" id="UP000029998">
    <property type="component" value="Unassembled WGS sequence"/>
</dbReference>
<feature type="transmembrane region" description="Helical" evidence="1">
    <location>
        <begin position="69"/>
        <end position="87"/>
    </location>
</feature>
<name>A0A0A0F161_9GAMM</name>
<dbReference type="EMBL" id="AVPU01000001">
    <property type="protein sequence ID" value="KGM56295.1"/>
    <property type="molecule type" value="Genomic_DNA"/>
</dbReference>
<keyword evidence="1" id="KW-0812">Transmembrane</keyword>
<evidence type="ECO:0000256" key="1">
    <source>
        <dbReference type="SAM" id="Phobius"/>
    </source>
</evidence>
<dbReference type="STRING" id="1385517.N800_08855"/>
<dbReference type="eggNOG" id="ENOG5032Z08">
    <property type="taxonomic scope" value="Bacteria"/>
</dbReference>
<dbReference type="RefSeq" id="WP_036133584.1">
    <property type="nucleotide sequence ID" value="NZ_AVPU01000001.1"/>
</dbReference>
<reference evidence="2 3" key="1">
    <citation type="submission" date="2013-08" db="EMBL/GenBank/DDBJ databases">
        <title>Genome sequencing of Lysobacter.</title>
        <authorList>
            <person name="Zhang S."/>
            <person name="Wang G."/>
        </authorList>
    </citation>
    <scope>NUCLEOTIDE SEQUENCE [LARGE SCALE GENOMIC DNA]</scope>
    <source>
        <strain evidence="2 3">GH1-9</strain>
    </source>
</reference>
<feature type="transmembrane region" description="Helical" evidence="1">
    <location>
        <begin position="107"/>
        <end position="125"/>
    </location>
</feature>
<dbReference type="OrthoDB" id="5801246at2"/>
<evidence type="ECO:0000313" key="3">
    <source>
        <dbReference type="Proteomes" id="UP000029998"/>
    </source>
</evidence>
<gene>
    <name evidence="2" type="ORF">N800_08855</name>
</gene>
<feature type="transmembrane region" description="Helical" evidence="1">
    <location>
        <begin position="37"/>
        <end position="57"/>
    </location>
</feature>
<protein>
    <submittedName>
        <fullName evidence="2">Uncharacterized protein</fullName>
    </submittedName>
</protein>
<proteinExistence type="predicted"/>